<name>A0ABS0N5C9_9SPHN</name>
<gene>
    <name evidence="1" type="ORF">I5L03_10390</name>
</gene>
<evidence type="ECO:0000313" key="1">
    <source>
        <dbReference type="EMBL" id="MBH5322990.1"/>
    </source>
</evidence>
<comment type="caution">
    <text evidence="1">The sequence shown here is derived from an EMBL/GenBank/DDBJ whole genome shotgun (WGS) entry which is preliminary data.</text>
</comment>
<reference evidence="1 2" key="1">
    <citation type="submission" date="2020-11" db="EMBL/GenBank/DDBJ databases">
        <title>Erythrobacter sediminis sp. nov., a marine bacterium from a tidal flat of Garorim Bay.</title>
        <authorList>
            <person name="Kim D."/>
            <person name="Yoo Y."/>
            <person name="Kim J.-J."/>
        </authorList>
    </citation>
    <scope>NUCLEOTIDE SEQUENCE [LARGE SCALE GENOMIC DNA]</scope>
    <source>
        <strain evidence="1 2">JGD-13</strain>
    </source>
</reference>
<protein>
    <submittedName>
        <fullName evidence="1">Uncharacterized protein</fullName>
    </submittedName>
</protein>
<proteinExistence type="predicted"/>
<evidence type="ECO:0000313" key="2">
    <source>
        <dbReference type="Proteomes" id="UP000602442"/>
    </source>
</evidence>
<organism evidence="1 2">
    <name type="scientific">Aurantiacibacter sediminis</name>
    <dbReference type="NCBI Taxonomy" id="2793064"/>
    <lineage>
        <taxon>Bacteria</taxon>
        <taxon>Pseudomonadati</taxon>
        <taxon>Pseudomonadota</taxon>
        <taxon>Alphaproteobacteria</taxon>
        <taxon>Sphingomonadales</taxon>
        <taxon>Erythrobacteraceae</taxon>
        <taxon>Aurantiacibacter</taxon>
    </lineage>
</organism>
<accession>A0ABS0N5C9</accession>
<keyword evidence="2" id="KW-1185">Reference proteome</keyword>
<sequence length="96" mass="10322">MAAALCALAKDQGAILTHSEKSWASITFAGARHRVEMEFVGEEAVDAGECFIAFLPEHEFAIPGQLVADADIAEVDHVLDPPRMVVTCEILLLEDG</sequence>
<dbReference type="Proteomes" id="UP000602442">
    <property type="component" value="Unassembled WGS sequence"/>
</dbReference>
<dbReference type="EMBL" id="JAEANY010000003">
    <property type="protein sequence ID" value="MBH5322990.1"/>
    <property type="molecule type" value="Genomic_DNA"/>
</dbReference>